<dbReference type="UniPathway" id="UPA00241"/>
<gene>
    <name evidence="7" type="ORF">ENT52_07670</name>
</gene>
<dbReference type="PANTHER" id="PTHR40732:SF1">
    <property type="entry name" value="GTP-DEPENDENT DEPHOSPHO-COA KINASE"/>
    <property type="match status" value="1"/>
</dbReference>
<comment type="function">
    <text evidence="6">Catalyzes the GTP-dependent phosphorylation of the 3'-hydroxyl group of dephosphocoenzyme A to form coenzyme A (CoA).</text>
</comment>
<feature type="binding site" evidence="6">
    <location>
        <position position="63"/>
    </location>
    <ligand>
        <name>GTP</name>
        <dbReference type="ChEBI" id="CHEBI:37565"/>
    </ligand>
</feature>
<dbReference type="EC" id="2.7.1.237" evidence="6"/>
<feature type="binding site" evidence="6">
    <location>
        <position position="121"/>
    </location>
    <ligand>
        <name>GTP</name>
        <dbReference type="ChEBI" id="CHEBI:37565"/>
    </ligand>
</feature>
<comment type="pathway">
    <text evidence="6">Cofactor biosynthesis; coenzyme A biosynthesis.</text>
</comment>
<keyword evidence="3 6" id="KW-0418">Kinase</keyword>
<comment type="caution">
    <text evidence="6">Lacks conserved residue(s) required for the propagation of feature annotation.</text>
</comment>
<dbReference type="HAMAP" id="MF_00590">
    <property type="entry name" value="Dephospho_CoA_kinase_GTP_dep"/>
    <property type="match status" value="1"/>
</dbReference>
<evidence type="ECO:0000256" key="3">
    <source>
        <dbReference type="ARBA" id="ARBA00022777"/>
    </source>
</evidence>
<dbReference type="GO" id="GO:0016301">
    <property type="term" value="F:kinase activity"/>
    <property type="evidence" value="ECO:0007669"/>
    <property type="project" value="UniProtKB-UniRule"/>
</dbReference>
<keyword evidence="1 6" id="KW-0808">Transferase</keyword>
<dbReference type="AlphaFoldDB" id="A0A7J3M5L7"/>
<keyword evidence="2 6" id="KW-0547">Nucleotide-binding</keyword>
<evidence type="ECO:0000256" key="2">
    <source>
        <dbReference type="ARBA" id="ARBA00022741"/>
    </source>
</evidence>
<sequence length="182" mass="20438">MLRLPDSLREELAKPHGRLYRNGERVFEKIEELKICSMLACVGDFVAYCAFVVKIKPEIVVLDGKTLREKNLNLEIPHEYSKIYARNPPGFITSELISALKKAVEIARANRKVAVFIDGEEDLAVMPLGLLLPEKSLIIYGQPKQGVVALVVDRDAKAKILKLLKQMILVEESDELRSLGVI</sequence>
<organism evidence="7">
    <name type="scientific">Archaeoglobus fulgidus</name>
    <dbReference type="NCBI Taxonomy" id="2234"/>
    <lineage>
        <taxon>Archaea</taxon>
        <taxon>Methanobacteriati</taxon>
        <taxon>Methanobacteriota</taxon>
        <taxon>Archaeoglobi</taxon>
        <taxon>Archaeoglobales</taxon>
        <taxon>Archaeoglobaceae</taxon>
        <taxon>Archaeoglobus</taxon>
    </lineage>
</organism>
<feature type="binding site" evidence="6">
    <location>
        <position position="65"/>
    </location>
    <ligand>
        <name>GTP</name>
        <dbReference type="ChEBI" id="CHEBI:37565"/>
    </ligand>
</feature>
<dbReference type="GO" id="GO:0005525">
    <property type="term" value="F:GTP binding"/>
    <property type="evidence" value="ECO:0007669"/>
    <property type="project" value="UniProtKB-UniRule"/>
</dbReference>
<evidence type="ECO:0000256" key="1">
    <source>
        <dbReference type="ARBA" id="ARBA00022679"/>
    </source>
</evidence>
<comment type="caution">
    <text evidence="7">The sequence shown here is derived from an EMBL/GenBank/DDBJ whole genome shotgun (WGS) entry which is preliminary data.</text>
</comment>
<evidence type="ECO:0000256" key="6">
    <source>
        <dbReference type="HAMAP-Rule" id="MF_00590"/>
    </source>
</evidence>
<evidence type="ECO:0000256" key="5">
    <source>
        <dbReference type="ARBA" id="ARBA00023134"/>
    </source>
</evidence>
<proteinExistence type="inferred from homology"/>
<dbReference type="Pfam" id="PF04019">
    <property type="entry name" value="DUF359"/>
    <property type="match status" value="1"/>
</dbReference>
<reference evidence="7" key="1">
    <citation type="journal article" date="2020" name="mSystems">
        <title>Genome- and Community-Level Interaction Insights into Carbon Utilization and Element Cycling Functions of Hydrothermarchaeota in Hydrothermal Sediment.</title>
        <authorList>
            <person name="Zhou Z."/>
            <person name="Liu Y."/>
            <person name="Xu W."/>
            <person name="Pan J."/>
            <person name="Luo Z.H."/>
            <person name="Li M."/>
        </authorList>
    </citation>
    <scope>NUCLEOTIDE SEQUENCE [LARGE SCALE GENOMIC DNA]</scope>
    <source>
        <strain evidence="7">SpSt-587</strain>
    </source>
</reference>
<feature type="binding site" evidence="6">
    <location>
        <position position="46"/>
    </location>
    <ligand>
        <name>GTP</name>
        <dbReference type="ChEBI" id="CHEBI:37565"/>
    </ligand>
</feature>
<comment type="similarity">
    <text evidence="6">Belongs to the GTP-dependent DPCK family.</text>
</comment>
<keyword evidence="4 6" id="KW-0173">Coenzyme A biosynthesis</keyword>
<dbReference type="InterPro" id="IPR007164">
    <property type="entry name" value="GTP-dep_dephospho-CoA_kin"/>
</dbReference>
<dbReference type="PIRSF" id="PIRSF006533">
    <property type="entry name" value="UCP006533"/>
    <property type="match status" value="1"/>
</dbReference>
<comment type="catalytic activity">
    <reaction evidence="6">
        <text>3'-dephospho-CoA + GTP = GDP + CoA + H(+)</text>
        <dbReference type="Rhea" id="RHEA:61156"/>
        <dbReference type="ChEBI" id="CHEBI:15378"/>
        <dbReference type="ChEBI" id="CHEBI:37565"/>
        <dbReference type="ChEBI" id="CHEBI:57287"/>
        <dbReference type="ChEBI" id="CHEBI:57328"/>
        <dbReference type="ChEBI" id="CHEBI:58189"/>
        <dbReference type="EC" id="2.7.1.237"/>
    </reaction>
</comment>
<protein>
    <recommendedName>
        <fullName evidence="6">GTP-dependent dephospho-CoA kinase</fullName>
        <ecNumber evidence="6">2.7.1.237</ecNumber>
    </recommendedName>
    <alternativeName>
        <fullName evidence="6">Dephospho-coenzyme A kinase</fullName>
        <shortName evidence="6">DPCK</shortName>
    </alternativeName>
</protein>
<keyword evidence="5 6" id="KW-0342">GTP-binding</keyword>
<feature type="binding site" evidence="6">
    <location>
        <position position="44"/>
    </location>
    <ligand>
        <name>GTP</name>
        <dbReference type="ChEBI" id="CHEBI:37565"/>
    </ligand>
</feature>
<dbReference type="EMBL" id="DSYZ01000142">
    <property type="protein sequence ID" value="HGT83584.1"/>
    <property type="molecule type" value="Genomic_DNA"/>
</dbReference>
<dbReference type="PANTHER" id="PTHR40732">
    <property type="entry name" value="UPF0218 PROTEIN TK1697"/>
    <property type="match status" value="1"/>
</dbReference>
<evidence type="ECO:0000313" key="7">
    <source>
        <dbReference type="EMBL" id="HGT83584.1"/>
    </source>
</evidence>
<name>A0A7J3M5L7_ARCFL</name>
<evidence type="ECO:0000256" key="4">
    <source>
        <dbReference type="ARBA" id="ARBA00022993"/>
    </source>
</evidence>
<dbReference type="GO" id="GO:0015937">
    <property type="term" value="P:coenzyme A biosynthetic process"/>
    <property type="evidence" value="ECO:0007669"/>
    <property type="project" value="UniProtKB-UniRule"/>
</dbReference>
<accession>A0A7J3M5L7</accession>